<dbReference type="EMBL" id="PDCG01000001">
    <property type="protein sequence ID" value="RBP98683.1"/>
    <property type="molecule type" value="Genomic_DNA"/>
</dbReference>
<organism evidence="1 2">
    <name type="scientific">Bifidobacterium aemilianum</name>
    <dbReference type="NCBI Taxonomy" id="2493120"/>
    <lineage>
        <taxon>Bacteria</taxon>
        <taxon>Bacillati</taxon>
        <taxon>Actinomycetota</taxon>
        <taxon>Actinomycetes</taxon>
        <taxon>Bifidobacteriales</taxon>
        <taxon>Bifidobacteriaceae</taxon>
        <taxon>Bifidobacterium</taxon>
    </lineage>
</organism>
<evidence type="ECO:0000313" key="1">
    <source>
        <dbReference type="EMBL" id="RBP98683.1"/>
    </source>
</evidence>
<keyword evidence="2" id="KW-1185">Reference proteome</keyword>
<dbReference type="Proteomes" id="UP000252530">
    <property type="component" value="Unassembled WGS sequence"/>
</dbReference>
<dbReference type="OrthoDB" id="3242635at2"/>
<accession>A0A366KC34</accession>
<proteinExistence type="predicted"/>
<evidence type="ECO:0000313" key="2">
    <source>
        <dbReference type="Proteomes" id="UP000252530"/>
    </source>
</evidence>
<comment type="caution">
    <text evidence="1">The sequence shown here is derived from an EMBL/GenBank/DDBJ whole genome shotgun (WGS) entry which is preliminary data.</text>
</comment>
<reference evidence="1 2" key="1">
    <citation type="submission" date="2017-10" db="EMBL/GenBank/DDBJ databases">
        <title>Bifidobacterium xylocopum sp. nov. and Bifidobacterium aemilianum sp. nov., from the carpenter bee (Xylocopa violacea) digestive tract.</title>
        <authorList>
            <person name="Alberoni D."/>
            <person name="Baffoni L."/>
            <person name="Di Gioia D."/>
            <person name="Gaggia F."/>
            <person name="Biavati B."/>
        </authorList>
    </citation>
    <scope>NUCLEOTIDE SEQUENCE [LARGE SCALE GENOMIC DNA]</scope>
    <source>
        <strain evidence="1 2">XV10</strain>
    </source>
</reference>
<name>A0A366KC34_9BIFI</name>
<gene>
    <name evidence="1" type="ORF">CRD60_01470</name>
</gene>
<protein>
    <submittedName>
        <fullName evidence="1">UDP-N-acetylmuramyl peptide synthase</fullName>
    </submittedName>
</protein>
<sequence>MSMVSEASSRRLTLGYLVSHYGFELAPGFASGVTITSLADRLESVRPGALYIPAGQVDLAQIEQAQAQGAYAALVPPAMRGHVGNPELPILFGQPSAQQMGAMAAEMAGSASDTLAIFAICGHDPDEVQANALRLSDFLHMLGNPVGLISAAGSSSLERKLELNYPLGILDIQGLMSVCAEDGASAVVVALDQQTLRPNSLQSVTIDVLGCQGRPVMYKRRELVSKTAAHYGFEADKDLSLTLRTDESDAMADQTTVVYDADSRGHLSLSIAMVLAAGVRKSSIKGALRVSRDLG</sequence>
<dbReference type="AlphaFoldDB" id="A0A366KC34"/>